<dbReference type="EMBL" id="QXFM01000055">
    <property type="protein sequence ID" value="RIV89822.1"/>
    <property type="molecule type" value="Genomic_DNA"/>
</dbReference>
<protein>
    <submittedName>
        <fullName evidence="1">Ribonuclease</fullName>
    </submittedName>
</protein>
<name>A0A3A1PA08_9SPHN</name>
<reference evidence="1 2" key="1">
    <citation type="submission" date="2018-08" db="EMBL/GenBank/DDBJ databases">
        <title>Erythrobacter zhengii sp.nov., a bacterium isolated from deep-sea sediment.</title>
        <authorList>
            <person name="Fang C."/>
            <person name="Wu Y.-H."/>
            <person name="Sun C."/>
            <person name="Wang H."/>
            <person name="Cheng H."/>
            <person name="Meng F.-X."/>
            <person name="Wang C.-S."/>
            <person name="Xu X.-W."/>
        </authorList>
    </citation>
    <scope>NUCLEOTIDE SEQUENCE [LARGE SCALE GENOMIC DNA]</scope>
    <source>
        <strain evidence="1 2">CCTCC AB 2015396</strain>
    </source>
</reference>
<proteinExistence type="predicted"/>
<gene>
    <name evidence="1" type="ORF">D2V17_05285</name>
</gene>
<dbReference type="AlphaFoldDB" id="A0A3A1PA08"/>
<evidence type="ECO:0000313" key="1">
    <source>
        <dbReference type="EMBL" id="RIV89822.1"/>
    </source>
</evidence>
<dbReference type="Proteomes" id="UP000265366">
    <property type="component" value="Unassembled WGS sequence"/>
</dbReference>
<dbReference type="OrthoDB" id="7403919at2"/>
<evidence type="ECO:0000313" key="2">
    <source>
        <dbReference type="Proteomes" id="UP000265366"/>
    </source>
</evidence>
<dbReference type="RefSeq" id="WP_119592052.1">
    <property type="nucleotide sequence ID" value="NZ_QXFM01000055.1"/>
</dbReference>
<keyword evidence="2" id="KW-1185">Reference proteome</keyword>
<organism evidence="1 2">
    <name type="scientific">Aurantiacibacter xanthus</name>
    <dbReference type="NCBI Taxonomy" id="1784712"/>
    <lineage>
        <taxon>Bacteria</taxon>
        <taxon>Pseudomonadati</taxon>
        <taxon>Pseudomonadota</taxon>
        <taxon>Alphaproteobacteria</taxon>
        <taxon>Sphingomonadales</taxon>
        <taxon>Erythrobacteraceae</taxon>
        <taxon>Aurantiacibacter</taxon>
    </lineage>
</organism>
<accession>A0A3A1PA08</accession>
<comment type="caution">
    <text evidence="1">The sequence shown here is derived from an EMBL/GenBank/DDBJ whole genome shotgun (WGS) entry which is preliminary data.</text>
</comment>
<sequence>MAEWLIERGIGEDRALLVEGDRVLAAKLQWPGELVAGAVVSARLIARQAGAKRGTALTDNGTEVLVDRLPPSVTEGSTCQILITRARIAERGRLKRAQGRLYEGQAASPSPFTEGREVHRFPAGMWEEVWHNASSGEIAFPGGALLFSATPAMTLADIDGDLPPRELALAAVPALAEAVPLLDLGGSIGIDFPTLAAKADRKAVDEALGQALEGWPHERTAINGFGFVHIVARLEGPSLLHRFATSRTGLAARYALRVGERVDGTGAILALRVHPALKAKIKPEWLNELARRTGKQVRLEVDPALALEAPQAQLLTS</sequence>